<dbReference type="PANTHER" id="PTHR37089:SF4">
    <property type="entry name" value="EXPORTED PROTEIN"/>
    <property type="match status" value="1"/>
</dbReference>
<dbReference type="AlphaFoldDB" id="A0A6S7AEG3"/>
<feature type="domain" description="Spore coat protein U/FanG" evidence="1">
    <location>
        <begin position="20"/>
        <end position="160"/>
    </location>
</feature>
<dbReference type="PANTHER" id="PTHR37089">
    <property type="entry name" value="PROTEIN U-RELATED"/>
    <property type="match status" value="1"/>
</dbReference>
<evidence type="ECO:0000313" key="3">
    <source>
        <dbReference type="Proteomes" id="UP000494269"/>
    </source>
</evidence>
<dbReference type="Pfam" id="PF05229">
    <property type="entry name" value="SCPU"/>
    <property type="match status" value="1"/>
</dbReference>
<organism evidence="2 3">
    <name type="scientific">Achromobacter kerstersii</name>
    <dbReference type="NCBI Taxonomy" id="1353890"/>
    <lineage>
        <taxon>Bacteria</taxon>
        <taxon>Pseudomonadati</taxon>
        <taxon>Pseudomonadota</taxon>
        <taxon>Betaproteobacteria</taxon>
        <taxon>Burkholderiales</taxon>
        <taxon>Alcaligenaceae</taxon>
        <taxon>Achromobacter</taxon>
    </lineage>
</organism>
<gene>
    <name evidence="2" type="ORF">LMG3441_04305</name>
</gene>
<sequence>MVASVAAAFTGDAKADVGGQVQVSLLVSAGCFVNGEVQGNTNQFGELNFGSTAPLWSNVLSGEVIGPNGVLQIHCEGTGGFLLSIDGGLRGTREMEAAGDRIAYEVFQDASRTKVYPIDGLVDFPALDNEPVRVPIYGVVRPNMSKPKPEALYTDTLNLTLYF</sequence>
<dbReference type="InterPro" id="IPR007893">
    <property type="entry name" value="Spore_coat_U/FanG"/>
</dbReference>
<accession>A0A6S7AEG3</accession>
<dbReference type="EMBL" id="CADIJQ010000008">
    <property type="protein sequence ID" value="CAB3726769.1"/>
    <property type="molecule type" value="Genomic_DNA"/>
</dbReference>
<evidence type="ECO:0000259" key="1">
    <source>
        <dbReference type="Pfam" id="PF05229"/>
    </source>
</evidence>
<evidence type="ECO:0000313" key="2">
    <source>
        <dbReference type="EMBL" id="CAB3726769.1"/>
    </source>
</evidence>
<name>A0A6S7AEG3_9BURK</name>
<protein>
    <recommendedName>
        <fullName evidence="1">Spore coat protein U/FanG domain-containing protein</fullName>
    </recommendedName>
</protein>
<dbReference type="SMART" id="SM00972">
    <property type="entry name" value="SCPU"/>
    <property type="match status" value="1"/>
</dbReference>
<keyword evidence="3" id="KW-1185">Reference proteome</keyword>
<dbReference type="Proteomes" id="UP000494269">
    <property type="component" value="Unassembled WGS sequence"/>
</dbReference>
<dbReference type="InterPro" id="IPR053167">
    <property type="entry name" value="Spore_coat_component"/>
</dbReference>
<reference evidence="2 3" key="1">
    <citation type="submission" date="2020-04" db="EMBL/GenBank/DDBJ databases">
        <authorList>
            <person name="De Canck E."/>
        </authorList>
    </citation>
    <scope>NUCLEOTIDE SEQUENCE [LARGE SCALE GENOMIC DNA]</scope>
    <source>
        <strain evidence="2 3">LMG 3441</strain>
    </source>
</reference>
<proteinExistence type="predicted"/>